<evidence type="ECO:0000256" key="1">
    <source>
        <dbReference type="ARBA" id="ARBA00007734"/>
    </source>
</evidence>
<keyword evidence="4" id="KW-0732">Signal</keyword>
<evidence type="ECO:0000256" key="3">
    <source>
        <dbReference type="SAM" id="MobiDB-lite"/>
    </source>
</evidence>
<evidence type="ECO:0000256" key="4">
    <source>
        <dbReference type="SAM" id="SignalP"/>
    </source>
</evidence>
<dbReference type="AlphaFoldDB" id="A0A4Q1KKE5"/>
<gene>
    <name evidence="6" type="ORF">EQG66_02945</name>
</gene>
<dbReference type="CDD" id="cd00254">
    <property type="entry name" value="LT-like"/>
    <property type="match status" value="1"/>
</dbReference>
<feature type="region of interest" description="Disordered" evidence="3">
    <location>
        <begin position="197"/>
        <end position="234"/>
    </location>
</feature>
<dbReference type="PANTHER" id="PTHR37423:SF2">
    <property type="entry name" value="MEMBRANE-BOUND LYTIC MUREIN TRANSGLYCOSYLASE C"/>
    <property type="match status" value="1"/>
</dbReference>
<name>A0A4Q1KKE5_9SPHN</name>
<dbReference type="OrthoDB" id="9801695at2"/>
<proteinExistence type="inferred from homology"/>
<protein>
    <submittedName>
        <fullName evidence="6">Lytic transglycosylase domain-containing protein</fullName>
    </submittedName>
</protein>
<dbReference type="Proteomes" id="UP000290958">
    <property type="component" value="Unassembled WGS sequence"/>
</dbReference>
<dbReference type="InterPro" id="IPR023346">
    <property type="entry name" value="Lysozyme-like_dom_sf"/>
</dbReference>
<accession>A0A4Q1KKE5</accession>
<dbReference type="EMBL" id="SBKP01000002">
    <property type="protein sequence ID" value="RXR30308.1"/>
    <property type="molecule type" value="Genomic_DNA"/>
</dbReference>
<feature type="signal peptide" evidence="4">
    <location>
        <begin position="1"/>
        <end position="24"/>
    </location>
</feature>
<dbReference type="Pfam" id="PF01464">
    <property type="entry name" value="SLT"/>
    <property type="match status" value="1"/>
</dbReference>
<reference evidence="7" key="1">
    <citation type="submission" date="2019-01" db="EMBL/GenBank/DDBJ databases">
        <title>Cytophagaceae bacterium strain CAR-16.</title>
        <authorList>
            <person name="Chen W.-M."/>
        </authorList>
    </citation>
    <scope>NUCLEOTIDE SEQUENCE [LARGE SCALE GENOMIC DNA]</scope>
    <source>
        <strain evidence="7">CHR27</strain>
    </source>
</reference>
<evidence type="ECO:0000256" key="2">
    <source>
        <dbReference type="ARBA" id="ARBA00009387"/>
    </source>
</evidence>
<sequence>MRRSALLSLSGLIGFCLLPTATLAQSAAAERGMPGVPFGEFIVEGASRFAIPPAWLHAIMHAESRGKPRAVSPKGAMGLMQIMPATWDYLRARHRLGADAFDPHDNIIAGAGYIRELFDRYGSPGWIAAYNAGPGRYEAALRGRPLPAETRAYIAVVSPAIGQADAVNTTAIAMVDRFAWTRSPIFVARAAASSMPSTGTADQQFAKPAQASEPAAQPQPHGLFVARAAGDGLR</sequence>
<comment type="similarity">
    <text evidence="1">Belongs to the transglycosylase Slt family.</text>
</comment>
<keyword evidence="7" id="KW-1185">Reference proteome</keyword>
<feature type="compositionally biased region" description="Low complexity" evidence="3">
    <location>
        <begin position="208"/>
        <end position="220"/>
    </location>
</feature>
<organism evidence="6 7">
    <name type="scientific">Sphingobium fluviale</name>
    <dbReference type="NCBI Taxonomy" id="2506423"/>
    <lineage>
        <taxon>Bacteria</taxon>
        <taxon>Pseudomonadati</taxon>
        <taxon>Pseudomonadota</taxon>
        <taxon>Alphaproteobacteria</taxon>
        <taxon>Sphingomonadales</taxon>
        <taxon>Sphingomonadaceae</taxon>
        <taxon>Sphingobium</taxon>
    </lineage>
</organism>
<dbReference type="PANTHER" id="PTHR37423">
    <property type="entry name" value="SOLUBLE LYTIC MUREIN TRANSGLYCOSYLASE-RELATED"/>
    <property type="match status" value="1"/>
</dbReference>
<dbReference type="InterPro" id="IPR008258">
    <property type="entry name" value="Transglycosylase_SLT_dom_1"/>
</dbReference>
<evidence type="ECO:0000313" key="6">
    <source>
        <dbReference type="EMBL" id="RXR30308.1"/>
    </source>
</evidence>
<feature type="domain" description="Transglycosylase SLT" evidence="5">
    <location>
        <begin position="43"/>
        <end position="142"/>
    </location>
</feature>
<feature type="chain" id="PRO_5020528986" evidence="4">
    <location>
        <begin position="25"/>
        <end position="234"/>
    </location>
</feature>
<dbReference type="RefSeq" id="WP_129403058.1">
    <property type="nucleotide sequence ID" value="NZ_SBKP01000002.1"/>
</dbReference>
<evidence type="ECO:0000313" key="7">
    <source>
        <dbReference type="Proteomes" id="UP000290958"/>
    </source>
</evidence>
<evidence type="ECO:0000259" key="5">
    <source>
        <dbReference type="Pfam" id="PF01464"/>
    </source>
</evidence>
<comment type="caution">
    <text evidence="6">The sequence shown here is derived from an EMBL/GenBank/DDBJ whole genome shotgun (WGS) entry which is preliminary data.</text>
</comment>
<dbReference type="Gene3D" id="1.10.530.10">
    <property type="match status" value="1"/>
</dbReference>
<dbReference type="SUPFAM" id="SSF53955">
    <property type="entry name" value="Lysozyme-like"/>
    <property type="match status" value="1"/>
</dbReference>
<comment type="similarity">
    <text evidence="2">Belongs to the virb1 family.</text>
</comment>